<reference evidence="1 2" key="1">
    <citation type="submission" date="2015-09" db="EMBL/GenBank/DDBJ databases">
        <title>Whole genome shotgun sequence assembly of Aphanizomenon flos-aquae UKL13.</title>
        <authorList>
            <person name="Driscoll C."/>
        </authorList>
    </citation>
    <scope>NUCLEOTIDE SEQUENCE [LARGE SCALE GENOMIC DNA]</scope>
    <source>
        <strain evidence="1">MDT13</strain>
    </source>
</reference>
<protein>
    <submittedName>
        <fullName evidence="1">Uncharacterized protein</fullName>
    </submittedName>
</protein>
<organism evidence="1 2">
    <name type="scientific">Aphanizomenon flos-aquae LD13</name>
    <dbReference type="NCBI Taxonomy" id="1710894"/>
    <lineage>
        <taxon>Bacteria</taxon>
        <taxon>Bacillati</taxon>
        <taxon>Cyanobacteriota</taxon>
        <taxon>Cyanophyceae</taxon>
        <taxon>Nostocales</taxon>
        <taxon>Aphanizomenonaceae</taxon>
        <taxon>Aphanizomenon</taxon>
    </lineage>
</organism>
<dbReference type="Proteomes" id="UP000092382">
    <property type="component" value="Unassembled WGS sequence"/>
</dbReference>
<sequence>MSYSQFTSIGKVKEAFGLKTQEGGRFIPVLEKIEPSVTLKAYLEESLPLAGSASEKARSEGIIYPVLLEVRRILDRQISLFSGEDFTVDESVGLNGICDFLLSSSPEVLEIEAPVMVIVEAKKADLRTGFGQCIAEMVAAQRFNAAKNNPLSFIYGVISSGTQWRFLKLEGDTVTIDLSDYPLPPVEDILGMLVWMMKNGR</sequence>
<dbReference type="EMBL" id="LJOY01000012">
    <property type="protein sequence ID" value="OBQ26426.1"/>
    <property type="molecule type" value="Genomic_DNA"/>
</dbReference>
<dbReference type="AlphaFoldDB" id="A0A1B7VZJ2"/>
<comment type="caution">
    <text evidence="1">The sequence shown here is derived from an EMBL/GenBank/DDBJ whole genome shotgun (WGS) entry which is preliminary data.</text>
</comment>
<gene>
    <name evidence="1" type="ORF">AN481_05605</name>
</gene>
<dbReference type="PATRIC" id="fig|1710894.3.peg.2149"/>
<name>A0A1B7VZJ2_APHFL</name>
<accession>A0A1B7VZJ2</accession>
<evidence type="ECO:0000313" key="2">
    <source>
        <dbReference type="Proteomes" id="UP000092382"/>
    </source>
</evidence>
<evidence type="ECO:0000313" key="1">
    <source>
        <dbReference type="EMBL" id="OBQ26426.1"/>
    </source>
</evidence>
<proteinExistence type="predicted"/>